<gene>
    <name evidence="3" type="ORF">SAMN05444405_11236</name>
</gene>
<proteinExistence type="predicted"/>
<evidence type="ECO:0000313" key="4">
    <source>
        <dbReference type="Proteomes" id="UP000184509"/>
    </source>
</evidence>
<dbReference type="Pfam" id="PF16653">
    <property type="entry name" value="Sacchrp_dh_C"/>
    <property type="match status" value="1"/>
</dbReference>
<evidence type="ECO:0000259" key="1">
    <source>
        <dbReference type="Pfam" id="PF03435"/>
    </source>
</evidence>
<dbReference type="Pfam" id="PF03435">
    <property type="entry name" value="Sacchrp_dh_NADP"/>
    <property type="match status" value="1"/>
</dbReference>
<protein>
    <submittedName>
        <fullName evidence="3">Carboxynorspermidine dehydrogenase</fullName>
    </submittedName>
</protein>
<dbReference type="PANTHER" id="PTHR43796">
    <property type="entry name" value="CARBOXYNORSPERMIDINE SYNTHASE"/>
    <property type="match status" value="1"/>
</dbReference>
<name>A0A1M5DPY0_9BACE</name>
<evidence type="ECO:0000313" key="3">
    <source>
        <dbReference type="EMBL" id="SHF68975.1"/>
    </source>
</evidence>
<evidence type="ECO:0000259" key="2">
    <source>
        <dbReference type="Pfam" id="PF16653"/>
    </source>
</evidence>
<dbReference type="AlphaFoldDB" id="A0A1M5DPY0"/>
<dbReference type="Gene3D" id="3.30.360.10">
    <property type="entry name" value="Dihydrodipicolinate Reductase, domain 2"/>
    <property type="match status" value="1"/>
</dbReference>
<dbReference type="InterPro" id="IPR005097">
    <property type="entry name" value="Sacchrp_dh_NADP-bd"/>
</dbReference>
<dbReference type="SUPFAM" id="SSF51735">
    <property type="entry name" value="NAD(P)-binding Rossmann-fold domains"/>
    <property type="match status" value="1"/>
</dbReference>
<sequence>MGRVLIIGAGGVGTVVAHKVAQNADVFTDIMLASRTKSKCDAIAKAIGGNRIKTAQVDADNVDELVALFNDFKPEIVINVALPYQDLTIMDACLIAGVNYLDTANYEPKDEAHFEYSWQWAYQDKFKEAGLTAILGCGFDPGVSGVYTAYAAKHHFDEIHYLDIVDCNAGDHHKAFATNFNPEINIREVTQKGKYYENGEWVITEPHQIHKPLNYPNIGPKESYVIYHEELESLVKNYPTLKRARFWMTFGQEYLTHLRVIQNIGMARIDEIDYNGQKIVPIQFLKAVLPNPGDLGENYTGETSIGCRIRGIKDGKERTYYVYNNCSHEAAYKETGAQGVSYTTGVPAMIGAMMFLKGEWKNPGVNNVEDFNPDPFMEQLNKQGLPWVEVFDGDLEL</sequence>
<dbReference type="InterPro" id="IPR036291">
    <property type="entry name" value="NAD(P)-bd_dom_sf"/>
</dbReference>
<dbReference type="PANTHER" id="PTHR43796:SF2">
    <property type="entry name" value="CARBOXYNORSPERMIDINE SYNTHASE"/>
    <property type="match status" value="1"/>
</dbReference>
<keyword evidence="4" id="KW-1185">Reference proteome</keyword>
<feature type="domain" description="Saccharopine dehydrogenase-like C-terminal" evidence="2">
    <location>
        <begin position="138"/>
        <end position="385"/>
    </location>
</feature>
<dbReference type="Proteomes" id="UP000184509">
    <property type="component" value="Unassembled WGS sequence"/>
</dbReference>
<dbReference type="RefSeq" id="WP_073402591.1">
    <property type="nucleotide sequence ID" value="NZ_FQTV01000012.1"/>
</dbReference>
<feature type="domain" description="Saccharopine dehydrogenase NADP binding" evidence="1">
    <location>
        <begin position="4"/>
        <end position="134"/>
    </location>
</feature>
<dbReference type="EMBL" id="FQTV01000012">
    <property type="protein sequence ID" value="SHF68975.1"/>
    <property type="molecule type" value="Genomic_DNA"/>
</dbReference>
<dbReference type="Gene3D" id="3.40.50.720">
    <property type="entry name" value="NAD(P)-binding Rossmann-like Domain"/>
    <property type="match status" value="1"/>
</dbReference>
<organism evidence="3 4">
    <name type="scientific">Bacteroides luti</name>
    <dbReference type="NCBI Taxonomy" id="1297750"/>
    <lineage>
        <taxon>Bacteria</taxon>
        <taxon>Pseudomonadati</taxon>
        <taxon>Bacteroidota</taxon>
        <taxon>Bacteroidia</taxon>
        <taxon>Bacteroidales</taxon>
        <taxon>Bacteroidaceae</taxon>
        <taxon>Bacteroides</taxon>
    </lineage>
</organism>
<dbReference type="STRING" id="1297750.SAMN05444405_11236"/>
<reference evidence="3 4" key="1">
    <citation type="submission" date="2016-11" db="EMBL/GenBank/DDBJ databases">
        <authorList>
            <person name="Jaros S."/>
            <person name="Januszkiewicz K."/>
            <person name="Wedrychowicz H."/>
        </authorList>
    </citation>
    <scope>NUCLEOTIDE SEQUENCE [LARGE SCALE GENOMIC DNA]</scope>
    <source>
        <strain evidence="3 4">DSM 26991</strain>
    </source>
</reference>
<dbReference type="InterPro" id="IPR032095">
    <property type="entry name" value="Sacchrp_dh-like_C"/>
</dbReference>
<dbReference type="OrthoDB" id="9769367at2"/>
<accession>A0A1M5DPY0</accession>